<dbReference type="PANTHER" id="PTHR42718:SF47">
    <property type="entry name" value="METHYL VIOLOGEN RESISTANCE PROTEIN SMVA"/>
    <property type="match status" value="1"/>
</dbReference>
<name>A0A426SJV2_9MICO</name>
<evidence type="ECO:0000313" key="9">
    <source>
        <dbReference type="EMBL" id="RRR18419.1"/>
    </source>
</evidence>
<feature type="transmembrane region" description="Helical" evidence="7">
    <location>
        <begin position="116"/>
        <end position="137"/>
    </location>
</feature>
<evidence type="ECO:0000256" key="6">
    <source>
        <dbReference type="ARBA" id="ARBA00023136"/>
    </source>
</evidence>
<evidence type="ECO:0000256" key="1">
    <source>
        <dbReference type="ARBA" id="ARBA00004651"/>
    </source>
</evidence>
<gene>
    <name evidence="9" type="ORF">DS079_09425</name>
</gene>
<feature type="transmembrane region" description="Helical" evidence="7">
    <location>
        <begin position="278"/>
        <end position="299"/>
    </location>
</feature>
<feature type="transmembrane region" description="Helical" evidence="7">
    <location>
        <begin position="481"/>
        <end position="501"/>
    </location>
</feature>
<dbReference type="GeneID" id="78121239"/>
<feature type="transmembrane region" description="Helical" evidence="7">
    <location>
        <begin position="344"/>
        <end position="362"/>
    </location>
</feature>
<dbReference type="AlphaFoldDB" id="A0A426SJV2"/>
<feature type="transmembrane region" description="Helical" evidence="7">
    <location>
        <begin position="240"/>
        <end position="257"/>
    </location>
</feature>
<dbReference type="CDD" id="cd17321">
    <property type="entry name" value="MFS_MMR_MDR_like"/>
    <property type="match status" value="1"/>
</dbReference>
<evidence type="ECO:0000256" key="5">
    <source>
        <dbReference type="ARBA" id="ARBA00022989"/>
    </source>
</evidence>
<evidence type="ECO:0000256" key="2">
    <source>
        <dbReference type="ARBA" id="ARBA00022448"/>
    </source>
</evidence>
<dbReference type="InterPro" id="IPR036259">
    <property type="entry name" value="MFS_trans_sf"/>
</dbReference>
<evidence type="ECO:0000259" key="8">
    <source>
        <dbReference type="PROSITE" id="PS50850"/>
    </source>
</evidence>
<feature type="transmembrane region" description="Helical" evidence="7">
    <location>
        <begin position="319"/>
        <end position="337"/>
    </location>
</feature>
<dbReference type="PANTHER" id="PTHR42718">
    <property type="entry name" value="MAJOR FACILITATOR SUPERFAMILY MULTIDRUG TRANSPORTER MFSC"/>
    <property type="match status" value="1"/>
</dbReference>
<dbReference type="Proteomes" id="UP000274327">
    <property type="component" value="Unassembled WGS sequence"/>
</dbReference>
<dbReference type="EMBL" id="QOCI01000007">
    <property type="protein sequence ID" value="RRR18419.1"/>
    <property type="molecule type" value="Genomic_DNA"/>
</dbReference>
<feature type="transmembrane region" description="Helical" evidence="7">
    <location>
        <begin position="23"/>
        <end position="48"/>
    </location>
</feature>
<sequence>MTASRTSAVPSPPTAPLAGHRQWAALMVLVLAVTLLAVDGTVLFLAIPSLTADLAPTATQILWIGDIYSFVLAGLLITMGNLADRIGRKRLLLIGATAFGAASLLAAFAPSAGMLIAARALLGLAGATIMPSTLSIIRNLFHDPAQRTRAIALWSAGAMAGGAVGPLVGGALLEMFWWGSVFLINVPVIVAVVGLGAWLLPESRSPVAGRIDLLSALLSVLAVVPVVFAIKQVLGGGTGAPALLAALVGVVAAVVFVRRQRRLATPLIDVELFRIPAFSGAIAANGLSIFAFLGMLYFFSQYLQLVRGFSPFVAGLAEMPATLASLVVVVVVGVALARLGRGRAIALGLAVGALGLAGLGVAEGLPGYLGIGIALAVIGLGTGLSMTLSTDAVVSAVPPERAGAASSISETAYELGVALGIGVLGSLHTAIYRADLTIPSGTPAVQAEAMEDSLAHTSSIMEEGAPLLDLAQDAFTHATQATAYVAAGLLALAAFLAWRLIPSETTPRS</sequence>
<dbReference type="InterPro" id="IPR005829">
    <property type="entry name" value="Sugar_transporter_CS"/>
</dbReference>
<dbReference type="Pfam" id="PF07690">
    <property type="entry name" value="MFS_1"/>
    <property type="match status" value="1"/>
</dbReference>
<organism evidence="9 10">
    <name type="scientific">Brachybacterium paraconglomeratum</name>
    <dbReference type="NCBI Taxonomy" id="173362"/>
    <lineage>
        <taxon>Bacteria</taxon>
        <taxon>Bacillati</taxon>
        <taxon>Actinomycetota</taxon>
        <taxon>Actinomycetes</taxon>
        <taxon>Micrococcales</taxon>
        <taxon>Dermabacteraceae</taxon>
        <taxon>Brachybacterium</taxon>
    </lineage>
</organism>
<keyword evidence="2" id="KW-0813">Transport</keyword>
<keyword evidence="5 7" id="KW-1133">Transmembrane helix</keyword>
<dbReference type="PROSITE" id="PS00216">
    <property type="entry name" value="SUGAR_TRANSPORT_1"/>
    <property type="match status" value="1"/>
</dbReference>
<feature type="transmembrane region" description="Helical" evidence="7">
    <location>
        <begin position="213"/>
        <end position="234"/>
    </location>
</feature>
<feature type="transmembrane region" description="Helical" evidence="7">
    <location>
        <begin position="175"/>
        <end position="201"/>
    </location>
</feature>
<keyword evidence="6 7" id="KW-0472">Membrane</keyword>
<feature type="transmembrane region" description="Helical" evidence="7">
    <location>
        <begin position="368"/>
        <end position="388"/>
    </location>
</feature>
<feature type="transmembrane region" description="Helical" evidence="7">
    <location>
        <begin position="60"/>
        <end position="79"/>
    </location>
</feature>
<feature type="transmembrane region" description="Helical" evidence="7">
    <location>
        <begin position="149"/>
        <end position="169"/>
    </location>
</feature>
<accession>A0A426SJV2</accession>
<dbReference type="InterPro" id="IPR020846">
    <property type="entry name" value="MFS_dom"/>
</dbReference>
<dbReference type="GO" id="GO:0005886">
    <property type="term" value="C:plasma membrane"/>
    <property type="evidence" value="ECO:0007669"/>
    <property type="project" value="UniProtKB-SubCell"/>
</dbReference>
<dbReference type="RefSeq" id="WP_126986861.1">
    <property type="nucleotide sequence ID" value="NZ_ML133855.1"/>
</dbReference>
<dbReference type="GO" id="GO:0022857">
    <property type="term" value="F:transmembrane transporter activity"/>
    <property type="evidence" value="ECO:0007669"/>
    <property type="project" value="InterPro"/>
</dbReference>
<proteinExistence type="predicted"/>
<feature type="domain" description="Major facilitator superfamily (MFS) profile" evidence="8">
    <location>
        <begin position="25"/>
        <end position="505"/>
    </location>
</feature>
<keyword evidence="10" id="KW-1185">Reference proteome</keyword>
<evidence type="ECO:0000313" key="10">
    <source>
        <dbReference type="Proteomes" id="UP000274327"/>
    </source>
</evidence>
<comment type="subcellular location">
    <subcellularLocation>
        <location evidence="1">Cell membrane</location>
        <topology evidence="1">Multi-pass membrane protein</topology>
    </subcellularLocation>
</comment>
<dbReference type="InterPro" id="IPR011701">
    <property type="entry name" value="MFS"/>
</dbReference>
<keyword evidence="4 7" id="KW-0812">Transmembrane</keyword>
<comment type="caution">
    <text evidence="9">The sequence shown here is derived from an EMBL/GenBank/DDBJ whole genome shotgun (WGS) entry which is preliminary data.</text>
</comment>
<dbReference type="SUPFAM" id="SSF103473">
    <property type="entry name" value="MFS general substrate transporter"/>
    <property type="match status" value="1"/>
</dbReference>
<keyword evidence="3" id="KW-1003">Cell membrane</keyword>
<dbReference type="PROSITE" id="PS50850">
    <property type="entry name" value="MFS"/>
    <property type="match status" value="1"/>
</dbReference>
<reference evidence="9 10" key="1">
    <citation type="submission" date="2018-07" db="EMBL/GenBank/DDBJ databases">
        <title>Brachybacteriurn paraconglorneratum KCTC 9916.</title>
        <authorList>
            <person name="Li Y."/>
        </authorList>
    </citation>
    <scope>NUCLEOTIDE SEQUENCE [LARGE SCALE GENOMIC DNA]</scope>
    <source>
        <strain evidence="9 10">KCTC 9916</strain>
    </source>
</reference>
<protein>
    <submittedName>
        <fullName evidence="9">MFS transporter</fullName>
    </submittedName>
</protein>
<evidence type="ECO:0000256" key="3">
    <source>
        <dbReference type="ARBA" id="ARBA00022475"/>
    </source>
</evidence>
<feature type="transmembrane region" description="Helical" evidence="7">
    <location>
        <begin position="91"/>
        <end position="110"/>
    </location>
</feature>
<evidence type="ECO:0000256" key="7">
    <source>
        <dbReference type="SAM" id="Phobius"/>
    </source>
</evidence>
<dbReference type="Gene3D" id="1.20.1720.10">
    <property type="entry name" value="Multidrug resistance protein D"/>
    <property type="match status" value="1"/>
</dbReference>
<evidence type="ECO:0000256" key="4">
    <source>
        <dbReference type="ARBA" id="ARBA00022692"/>
    </source>
</evidence>
<dbReference type="Gene3D" id="1.20.1250.20">
    <property type="entry name" value="MFS general substrate transporter like domains"/>
    <property type="match status" value="1"/>
</dbReference>